<dbReference type="Proteomes" id="UP000011686">
    <property type="component" value="Chromosome"/>
</dbReference>
<comment type="function">
    <text evidence="10">Catalyzes the condensation reaction of fatty acid synthesis by the addition to an acyl acceptor of two carbons from malonyl-ACP. Catalyzes the first condensation reaction which initiates fatty acid synthesis and may therefore play a role in governing the total rate of fatty acid production. Possesses both acetoacetyl-ACP synthase and acetyl transacylase activities. Its substrate specificity determines the biosynthesis of branched-chain and/or straight-chain of fatty acids.</text>
</comment>
<dbReference type="EC" id="2.3.1.180" evidence="10"/>
<keyword evidence="9 10" id="KW-0012">Acyltransferase</keyword>
<evidence type="ECO:0000256" key="1">
    <source>
        <dbReference type="ARBA" id="ARBA00008642"/>
    </source>
</evidence>
<keyword evidence="4 10" id="KW-0808">Transferase</keyword>
<evidence type="ECO:0000313" key="13">
    <source>
        <dbReference type="EMBL" id="AGF47747.1"/>
    </source>
</evidence>
<evidence type="ECO:0000313" key="14">
    <source>
        <dbReference type="Proteomes" id="UP000011686"/>
    </source>
</evidence>
<dbReference type="GO" id="GO:0033818">
    <property type="term" value="F:beta-ketoacyl-acyl-carrier-protein synthase III activity"/>
    <property type="evidence" value="ECO:0007669"/>
    <property type="project" value="UniProtKB-UniRule"/>
</dbReference>
<dbReference type="UniPathway" id="UPA00094"/>
<keyword evidence="14" id="KW-1185">Reference proteome</keyword>
<keyword evidence="5 10" id="KW-0276">Fatty acid metabolism</keyword>
<reference evidence="13 14" key="1">
    <citation type="journal article" date="2013" name="Genome Biol. Evol.">
        <title>Genome evolution and phylogenomic analysis of candidatus kinetoplastibacterium, the betaproteobacterial endosymbionts of strigomonas and angomonas.</title>
        <authorList>
            <person name="Alves J.M."/>
            <person name="Serrano M.G."/>
            <person name="Maia da Silva F."/>
            <person name="Voegtly L.J."/>
            <person name="Matveyev A.V."/>
            <person name="Teixeira M.M."/>
            <person name="Camargo E.P."/>
            <person name="Buck G.A."/>
        </authorList>
    </citation>
    <scope>NUCLEOTIDE SEQUENCE [LARGE SCALE GENOMIC DNA]</scope>
    <source>
        <strain evidence="13 14">TCC036E</strain>
    </source>
</reference>
<dbReference type="InterPro" id="IPR004655">
    <property type="entry name" value="FabH"/>
</dbReference>
<dbReference type="Pfam" id="PF08545">
    <property type="entry name" value="ACP_syn_III"/>
    <property type="match status" value="1"/>
</dbReference>
<comment type="subunit">
    <text evidence="10">Homodimer.</text>
</comment>
<evidence type="ECO:0000256" key="3">
    <source>
        <dbReference type="ARBA" id="ARBA00022516"/>
    </source>
</evidence>
<feature type="domain" description="Beta-ketoacyl-[acyl-carrier-protein] synthase III C-terminal" evidence="11">
    <location>
        <begin position="236"/>
        <end position="322"/>
    </location>
</feature>
<keyword evidence="6 10" id="KW-0443">Lipid metabolism</keyword>
<evidence type="ECO:0000256" key="6">
    <source>
        <dbReference type="ARBA" id="ARBA00023098"/>
    </source>
</evidence>
<dbReference type="GO" id="GO:0004315">
    <property type="term" value="F:3-oxoacyl-[acyl-carrier-protein] synthase activity"/>
    <property type="evidence" value="ECO:0007669"/>
    <property type="project" value="InterPro"/>
</dbReference>
<dbReference type="STRING" id="1208918.CDEE_0758"/>
<keyword evidence="2 10" id="KW-0963">Cytoplasm</keyword>
<feature type="active site" evidence="10">
    <location>
        <position position="117"/>
    </location>
</feature>
<dbReference type="GO" id="GO:0005737">
    <property type="term" value="C:cytoplasm"/>
    <property type="evidence" value="ECO:0007669"/>
    <property type="project" value="UniProtKB-SubCell"/>
</dbReference>
<evidence type="ECO:0000256" key="7">
    <source>
        <dbReference type="ARBA" id="ARBA00023160"/>
    </source>
</evidence>
<dbReference type="HOGENOM" id="CLU_039592_3_1_4"/>
<dbReference type="EMBL" id="CP003804">
    <property type="protein sequence ID" value="AGF47747.1"/>
    <property type="molecule type" value="Genomic_DNA"/>
</dbReference>
<evidence type="ECO:0000259" key="12">
    <source>
        <dbReference type="Pfam" id="PF08545"/>
    </source>
</evidence>
<dbReference type="InterPro" id="IPR016039">
    <property type="entry name" value="Thiolase-like"/>
</dbReference>
<evidence type="ECO:0000256" key="5">
    <source>
        <dbReference type="ARBA" id="ARBA00022832"/>
    </source>
</evidence>
<evidence type="ECO:0000256" key="4">
    <source>
        <dbReference type="ARBA" id="ARBA00022679"/>
    </source>
</evidence>
<comment type="subcellular location">
    <subcellularLocation>
        <location evidence="10">Cytoplasm</location>
    </subcellularLocation>
</comment>
<dbReference type="PATRIC" id="fig|1208918.3.peg.447"/>
<dbReference type="PANTHER" id="PTHR34069:SF2">
    <property type="entry name" value="BETA-KETOACYL-[ACYL-CARRIER-PROTEIN] SYNTHASE III"/>
    <property type="match status" value="1"/>
</dbReference>
<feature type="domain" description="Beta-ketoacyl-[acyl-carrier-protein] synthase III N-terminal" evidence="12">
    <location>
        <begin position="111"/>
        <end position="190"/>
    </location>
</feature>
<evidence type="ECO:0000259" key="11">
    <source>
        <dbReference type="Pfam" id="PF08541"/>
    </source>
</evidence>
<dbReference type="InterPro" id="IPR013747">
    <property type="entry name" value="ACP_syn_III_C"/>
</dbReference>
<dbReference type="RefSeq" id="WP_015238410.1">
    <property type="nucleotide sequence ID" value="NC_020283.1"/>
</dbReference>
<feature type="active site" evidence="10">
    <location>
        <position position="282"/>
    </location>
</feature>
<dbReference type="HAMAP" id="MF_01815">
    <property type="entry name" value="FabH"/>
    <property type="match status" value="1"/>
</dbReference>
<sequence length="325" mass="34797">MGNARIVGSGSFLPEKIVSNEELAATLNSKGIKTSDEWIIQRTGICQRHLAENLTTSYMAGEAAKLALLDADIKSSELDMIIVATSTPDNVFPSTACLVQANIQAYSASAFDIQAACSGFVYALSVANSFISSGFAKNIMVIGSEIFSRIIDWNDRKTCVLFGDGAGAFVLSESGDLHSGILSVDLQANGDYSSILSVGSHFNNSAIVGDPFIRMDGQAVFKQAINFLEISARNICKKSNFPLESIDWFVPHQANIRIMNALGHKLGIPNDKFIITVDKHANTSAASIPLAFDYARKDGRIKERDVVLMQGVGGGFTCGSILAVV</sequence>
<dbReference type="GO" id="GO:0044550">
    <property type="term" value="P:secondary metabolite biosynthetic process"/>
    <property type="evidence" value="ECO:0007669"/>
    <property type="project" value="TreeGrafter"/>
</dbReference>
<keyword evidence="8 10" id="KW-0511">Multifunctional enzyme</keyword>
<comment type="catalytic activity">
    <reaction evidence="10">
        <text>malonyl-[ACP] + acetyl-CoA + H(+) = 3-oxobutanoyl-[ACP] + CO2 + CoA</text>
        <dbReference type="Rhea" id="RHEA:12080"/>
        <dbReference type="Rhea" id="RHEA-COMP:9623"/>
        <dbReference type="Rhea" id="RHEA-COMP:9625"/>
        <dbReference type="ChEBI" id="CHEBI:15378"/>
        <dbReference type="ChEBI" id="CHEBI:16526"/>
        <dbReference type="ChEBI" id="CHEBI:57287"/>
        <dbReference type="ChEBI" id="CHEBI:57288"/>
        <dbReference type="ChEBI" id="CHEBI:78449"/>
        <dbReference type="ChEBI" id="CHEBI:78450"/>
        <dbReference type="EC" id="2.3.1.180"/>
    </reaction>
</comment>
<feature type="region of interest" description="ACP-binding" evidence="10">
    <location>
        <begin position="253"/>
        <end position="257"/>
    </location>
</feature>
<dbReference type="Pfam" id="PF08541">
    <property type="entry name" value="ACP_syn_III_C"/>
    <property type="match status" value="1"/>
</dbReference>
<proteinExistence type="inferred from homology"/>
<keyword evidence="3 10" id="KW-0444">Lipid biosynthesis</keyword>
<evidence type="ECO:0000256" key="8">
    <source>
        <dbReference type="ARBA" id="ARBA00023268"/>
    </source>
</evidence>
<feature type="active site" evidence="10">
    <location>
        <position position="252"/>
    </location>
</feature>
<evidence type="ECO:0000256" key="10">
    <source>
        <dbReference type="HAMAP-Rule" id="MF_01815"/>
    </source>
</evidence>
<comment type="domain">
    <text evidence="10">The last Arg residue of the ACP-binding site is essential for the weak association between ACP/AcpP and FabH.</text>
</comment>
<dbReference type="KEGG" id="kct:CDEE_0758"/>
<comment type="similarity">
    <text evidence="1 10">Belongs to the thiolase-like superfamily. FabH family.</text>
</comment>
<dbReference type="PANTHER" id="PTHR34069">
    <property type="entry name" value="3-OXOACYL-[ACYL-CARRIER-PROTEIN] SYNTHASE 3"/>
    <property type="match status" value="1"/>
</dbReference>
<dbReference type="GO" id="GO:0006633">
    <property type="term" value="P:fatty acid biosynthetic process"/>
    <property type="evidence" value="ECO:0007669"/>
    <property type="project" value="UniProtKB-UniRule"/>
</dbReference>
<evidence type="ECO:0000256" key="9">
    <source>
        <dbReference type="ARBA" id="ARBA00023315"/>
    </source>
</evidence>
<gene>
    <name evidence="10" type="primary">fabH</name>
    <name evidence="13" type="ORF">CDEE_0758</name>
</gene>
<evidence type="ECO:0000256" key="2">
    <source>
        <dbReference type="ARBA" id="ARBA00022490"/>
    </source>
</evidence>
<dbReference type="eggNOG" id="COG0332">
    <property type="taxonomic scope" value="Bacteria"/>
</dbReference>
<dbReference type="NCBIfam" id="NF006829">
    <property type="entry name" value="PRK09352.1"/>
    <property type="match status" value="1"/>
</dbReference>
<dbReference type="Gene3D" id="3.40.47.10">
    <property type="match status" value="1"/>
</dbReference>
<dbReference type="InterPro" id="IPR013751">
    <property type="entry name" value="ACP_syn_III_N"/>
</dbReference>
<name>M1LQ73_9PROT</name>
<organism evidence="13 14">
    <name type="scientific">Candidatus Kinetoplastidibacterium crithidiae TCC036E</name>
    <dbReference type="NCBI Taxonomy" id="1208918"/>
    <lineage>
        <taxon>Bacteria</taxon>
        <taxon>Pseudomonadati</taxon>
        <taxon>Pseudomonadota</taxon>
        <taxon>Betaproteobacteria</taxon>
        <taxon>Candidatus Kinetoplastidibacterium</taxon>
    </lineage>
</organism>
<dbReference type="SUPFAM" id="SSF53901">
    <property type="entry name" value="Thiolase-like"/>
    <property type="match status" value="1"/>
</dbReference>
<dbReference type="NCBIfam" id="TIGR00747">
    <property type="entry name" value="fabH"/>
    <property type="match status" value="1"/>
</dbReference>
<accession>M1LQ73</accession>
<dbReference type="CDD" id="cd00830">
    <property type="entry name" value="KAS_III"/>
    <property type="match status" value="1"/>
</dbReference>
<comment type="pathway">
    <text evidence="10">Lipid metabolism; fatty acid biosynthesis.</text>
</comment>
<dbReference type="AlphaFoldDB" id="M1LQ73"/>
<protein>
    <recommendedName>
        <fullName evidence="10">Beta-ketoacyl-[acyl-carrier-protein] synthase III</fullName>
        <shortName evidence="10">Beta-ketoacyl-ACP synthase III</shortName>
        <shortName evidence="10">KAS III</shortName>
        <ecNumber evidence="10">2.3.1.180</ecNumber>
    </recommendedName>
    <alternativeName>
        <fullName evidence="10">3-oxoacyl-[acyl-carrier-protein] synthase 3</fullName>
    </alternativeName>
    <alternativeName>
        <fullName evidence="10">3-oxoacyl-[acyl-carrier-protein] synthase III</fullName>
    </alternativeName>
</protein>
<keyword evidence="7 10" id="KW-0275">Fatty acid biosynthesis</keyword>